<dbReference type="PROSITE" id="PS50202">
    <property type="entry name" value="MSP"/>
    <property type="match status" value="1"/>
</dbReference>
<dbReference type="InterPro" id="IPR051774">
    <property type="entry name" value="Sperm-specific_class_P"/>
</dbReference>
<name>A0AA36GLW7_CYLNA</name>
<dbReference type="InterPro" id="IPR000535">
    <property type="entry name" value="MSP_dom"/>
</dbReference>
<dbReference type="SUPFAM" id="SSF49354">
    <property type="entry name" value="PapD-like"/>
    <property type="match status" value="1"/>
</dbReference>
<comment type="caution">
    <text evidence="2">The sequence shown here is derived from an EMBL/GenBank/DDBJ whole genome shotgun (WGS) entry which is preliminary data.</text>
</comment>
<protein>
    <recommendedName>
        <fullName evidence="1">MSP domain-containing protein</fullName>
    </recommendedName>
</protein>
<sequence>MALIVSPTTVIFNANGGTALVHLTNPSQTNLAYSIVCLNKQNYHFGKKEGRINAGESKDIKITRTKGPPGKDAFLIQYAIAEEDGNNQQRTSCYVIGVDQIYVNMYAYL</sequence>
<accession>A0AA36GLW7</accession>
<dbReference type="EMBL" id="CATQJL010000112">
    <property type="protein sequence ID" value="CAJ0594480.1"/>
    <property type="molecule type" value="Genomic_DNA"/>
</dbReference>
<organism evidence="2 3">
    <name type="scientific">Cylicocyclus nassatus</name>
    <name type="common">Nematode worm</name>
    <dbReference type="NCBI Taxonomy" id="53992"/>
    <lineage>
        <taxon>Eukaryota</taxon>
        <taxon>Metazoa</taxon>
        <taxon>Ecdysozoa</taxon>
        <taxon>Nematoda</taxon>
        <taxon>Chromadorea</taxon>
        <taxon>Rhabditida</taxon>
        <taxon>Rhabditina</taxon>
        <taxon>Rhabditomorpha</taxon>
        <taxon>Strongyloidea</taxon>
        <taxon>Strongylidae</taxon>
        <taxon>Cylicocyclus</taxon>
    </lineage>
</organism>
<dbReference type="PANTHER" id="PTHR22947">
    <property type="entry name" value="MAJOR SPERM PROTEIN"/>
    <property type="match status" value="1"/>
</dbReference>
<dbReference type="InterPro" id="IPR008962">
    <property type="entry name" value="PapD-like_sf"/>
</dbReference>
<dbReference type="Proteomes" id="UP001176961">
    <property type="component" value="Unassembled WGS sequence"/>
</dbReference>
<evidence type="ECO:0000259" key="1">
    <source>
        <dbReference type="PROSITE" id="PS50202"/>
    </source>
</evidence>
<gene>
    <name evidence="2" type="ORF">CYNAS_LOCUS6463</name>
</gene>
<proteinExistence type="predicted"/>
<reference evidence="2" key="1">
    <citation type="submission" date="2023-07" db="EMBL/GenBank/DDBJ databases">
        <authorList>
            <consortium name="CYATHOMIX"/>
        </authorList>
    </citation>
    <scope>NUCLEOTIDE SEQUENCE</scope>
    <source>
        <strain evidence="2">N/A</strain>
    </source>
</reference>
<dbReference type="Gene3D" id="2.60.40.10">
    <property type="entry name" value="Immunoglobulins"/>
    <property type="match status" value="1"/>
</dbReference>
<feature type="domain" description="MSP" evidence="1">
    <location>
        <begin position="2"/>
        <end position="109"/>
    </location>
</feature>
<evidence type="ECO:0000313" key="2">
    <source>
        <dbReference type="EMBL" id="CAJ0594480.1"/>
    </source>
</evidence>
<dbReference type="PANTHER" id="PTHR22947:SF7">
    <property type="entry name" value="MSP DOMAIN-CONTAINING PROTEIN-RELATED"/>
    <property type="match status" value="1"/>
</dbReference>
<evidence type="ECO:0000313" key="3">
    <source>
        <dbReference type="Proteomes" id="UP001176961"/>
    </source>
</evidence>
<dbReference type="InterPro" id="IPR013783">
    <property type="entry name" value="Ig-like_fold"/>
</dbReference>
<keyword evidence="3" id="KW-1185">Reference proteome</keyword>
<dbReference type="Pfam" id="PF00635">
    <property type="entry name" value="Motile_Sperm"/>
    <property type="match status" value="1"/>
</dbReference>
<dbReference type="AlphaFoldDB" id="A0AA36GLW7"/>